<dbReference type="InterPro" id="IPR000045">
    <property type="entry name" value="Prepilin_IV_endopep_pep"/>
</dbReference>
<dbReference type="EMBL" id="CP024201">
    <property type="protein sequence ID" value="ATQ43422.1"/>
    <property type="molecule type" value="Genomic_DNA"/>
</dbReference>
<dbReference type="Proteomes" id="UP000228945">
    <property type="component" value="Chromosome"/>
</dbReference>
<keyword evidence="6" id="KW-1185">Reference proteome</keyword>
<sequence>MTMALKVALILLLAGVLTASSIVDARSRRLPDPLTLAVALLAVALAALDGWSRLATGLAAGVVTFLVLEGVRRGFMANRGRPGLGQGDVKLFAALALWLGLATPWAVALASALGLAIALVVRPADGRIPFGPAIAVAALGLGVAGEMGWSPLRSMEGVGWML</sequence>
<keyword evidence="3" id="KW-0472">Membrane</keyword>
<reference evidence="5 6" key="1">
    <citation type="submission" date="2017-10" db="EMBL/GenBank/DDBJ databases">
        <title>Genome sequence of Caulobacter mirabilis FWC38.</title>
        <authorList>
            <person name="Fiebig A."/>
            <person name="Crosson S."/>
        </authorList>
    </citation>
    <scope>NUCLEOTIDE SEQUENCE [LARGE SCALE GENOMIC DNA]</scope>
    <source>
        <strain evidence="5 6">FWC 38</strain>
    </source>
</reference>
<dbReference type="GO" id="GO:0006465">
    <property type="term" value="P:signal peptide processing"/>
    <property type="evidence" value="ECO:0007669"/>
    <property type="project" value="TreeGrafter"/>
</dbReference>
<evidence type="ECO:0000256" key="3">
    <source>
        <dbReference type="SAM" id="Phobius"/>
    </source>
</evidence>
<organism evidence="5 6">
    <name type="scientific">Caulobacter mirabilis</name>
    <dbReference type="NCBI Taxonomy" id="69666"/>
    <lineage>
        <taxon>Bacteria</taxon>
        <taxon>Pseudomonadati</taxon>
        <taxon>Pseudomonadota</taxon>
        <taxon>Alphaproteobacteria</taxon>
        <taxon>Caulobacterales</taxon>
        <taxon>Caulobacteraceae</taxon>
        <taxon>Caulobacter</taxon>
    </lineage>
</organism>
<dbReference type="InterPro" id="IPR014032">
    <property type="entry name" value="Peptidase_A24A_bac"/>
</dbReference>
<feature type="transmembrane region" description="Helical" evidence="3">
    <location>
        <begin position="127"/>
        <end position="145"/>
    </location>
</feature>
<protein>
    <recommendedName>
        <fullName evidence="4">Prepilin type IV endopeptidase peptidase domain-containing protein</fullName>
    </recommendedName>
</protein>
<dbReference type="GO" id="GO:0004190">
    <property type="term" value="F:aspartic-type endopeptidase activity"/>
    <property type="evidence" value="ECO:0007669"/>
    <property type="project" value="InterPro"/>
</dbReference>
<dbReference type="InterPro" id="IPR050882">
    <property type="entry name" value="Prepilin_peptidase/N-MTase"/>
</dbReference>
<feature type="transmembrane region" description="Helical" evidence="3">
    <location>
        <begin position="89"/>
        <end position="121"/>
    </location>
</feature>
<dbReference type="Gene3D" id="1.20.120.1220">
    <property type="match status" value="1"/>
</dbReference>
<dbReference type="AlphaFoldDB" id="A0A2D2AZJ6"/>
<keyword evidence="3" id="KW-0812">Transmembrane</keyword>
<evidence type="ECO:0000256" key="2">
    <source>
        <dbReference type="RuleBase" id="RU003793"/>
    </source>
</evidence>
<dbReference type="PANTHER" id="PTHR30487">
    <property type="entry name" value="TYPE 4 PREPILIN-LIKE PROTEINS LEADER PEPTIDE-PROCESSING ENZYME"/>
    <property type="match status" value="1"/>
</dbReference>
<evidence type="ECO:0000313" key="6">
    <source>
        <dbReference type="Proteomes" id="UP000228945"/>
    </source>
</evidence>
<gene>
    <name evidence="5" type="ORF">CSW64_13870</name>
</gene>
<evidence type="ECO:0000313" key="5">
    <source>
        <dbReference type="EMBL" id="ATQ43422.1"/>
    </source>
</evidence>
<dbReference type="PANTHER" id="PTHR30487:SF0">
    <property type="entry name" value="PREPILIN LEADER PEPTIDASE_N-METHYLTRANSFERASE-RELATED"/>
    <property type="match status" value="1"/>
</dbReference>
<evidence type="ECO:0000256" key="1">
    <source>
        <dbReference type="ARBA" id="ARBA00005801"/>
    </source>
</evidence>
<proteinExistence type="inferred from homology"/>
<feature type="domain" description="Prepilin type IV endopeptidase peptidase" evidence="4">
    <location>
        <begin position="11"/>
        <end position="119"/>
    </location>
</feature>
<accession>A0A2D2AZJ6</accession>
<keyword evidence="3" id="KW-1133">Transmembrane helix</keyword>
<feature type="transmembrane region" description="Helical" evidence="3">
    <location>
        <begin position="35"/>
        <end position="68"/>
    </location>
</feature>
<dbReference type="GO" id="GO:0005886">
    <property type="term" value="C:plasma membrane"/>
    <property type="evidence" value="ECO:0007669"/>
    <property type="project" value="TreeGrafter"/>
</dbReference>
<dbReference type="KEGG" id="cmb:CSW64_13870"/>
<dbReference type="Pfam" id="PF01478">
    <property type="entry name" value="Peptidase_A24"/>
    <property type="match status" value="1"/>
</dbReference>
<evidence type="ECO:0000259" key="4">
    <source>
        <dbReference type="Pfam" id="PF01478"/>
    </source>
</evidence>
<dbReference type="OrthoDB" id="9789291at2"/>
<name>A0A2D2AZJ6_9CAUL</name>
<dbReference type="PRINTS" id="PR00864">
    <property type="entry name" value="PREPILNPTASE"/>
</dbReference>
<comment type="similarity">
    <text evidence="1 2">Belongs to the peptidase A24 family.</text>
</comment>